<dbReference type="Gene3D" id="3.60.40.10">
    <property type="entry name" value="PPM-type phosphatase domain"/>
    <property type="match status" value="1"/>
</dbReference>
<dbReference type="SUPFAM" id="SSF81606">
    <property type="entry name" value="PP2C-like"/>
    <property type="match status" value="1"/>
</dbReference>
<proteinExistence type="predicted"/>
<evidence type="ECO:0000313" key="3">
    <source>
        <dbReference type="Proteomes" id="UP000077881"/>
    </source>
</evidence>
<feature type="domain" description="PPM-type phosphatase" evidence="1">
    <location>
        <begin position="8"/>
        <end position="197"/>
    </location>
</feature>
<accession>A0A178A6S6</accession>
<dbReference type="STRING" id="217031.ABB05_01505"/>
<dbReference type="SMART" id="SM00331">
    <property type="entry name" value="PP2C_SIG"/>
    <property type="match status" value="1"/>
</dbReference>
<dbReference type="PANTHER" id="PTHR35801:SF1">
    <property type="entry name" value="PHOSPHOSERINE PHOSPHATASE RSBX"/>
    <property type="match status" value="1"/>
</dbReference>
<protein>
    <submittedName>
        <fullName evidence="2">Phosphoserine phosphatase</fullName>
    </submittedName>
</protein>
<dbReference type="InterPro" id="IPR001932">
    <property type="entry name" value="PPM-type_phosphatase-like_dom"/>
</dbReference>
<evidence type="ECO:0000313" key="2">
    <source>
        <dbReference type="EMBL" id="OAK75653.1"/>
    </source>
</evidence>
<dbReference type="PANTHER" id="PTHR35801">
    <property type="entry name" value="PHOSPHOSERINE PHOSPHATASE RSBX"/>
    <property type="match status" value="1"/>
</dbReference>
<evidence type="ECO:0000259" key="1">
    <source>
        <dbReference type="SMART" id="SM00331"/>
    </source>
</evidence>
<keyword evidence="3" id="KW-1185">Reference proteome</keyword>
<dbReference type="InterPro" id="IPR039248">
    <property type="entry name" value="Ptase_RsbX"/>
</dbReference>
<dbReference type="InterPro" id="IPR036457">
    <property type="entry name" value="PPM-type-like_dom_sf"/>
</dbReference>
<organism evidence="2 3">
    <name type="scientific">Lederbergia galactosidilytica</name>
    <dbReference type="NCBI Taxonomy" id="217031"/>
    <lineage>
        <taxon>Bacteria</taxon>
        <taxon>Bacillati</taxon>
        <taxon>Bacillota</taxon>
        <taxon>Bacilli</taxon>
        <taxon>Bacillales</taxon>
        <taxon>Bacillaceae</taxon>
        <taxon>Lederbergia</taxon>
    </lineage>
</organism>
<comment type="caution">
    <text evidence="2">The sequence shown here is derived from an EMBL/GenBank/DDBJ whole genome shotgun (WGS) entry which is preliminary data.</text>
</comment>
<gene>
    <name evidence="2" type="ORF">ABB05_01505</name>
</gene>
<sequence length="198" mass="22345">MIHLDNSHLEVHAFQTAKDSNLFCGDAFYLDLQEDYFLCVLADGLGSGQHAYDSAKAVTSVVESNPEENVQTLMDYSNKVLLRKRGAAVGILKVDFHKKEFEYSCVGNIRFYVYTPAGKLIYPLPVTGYLSGRPQKFHTHKYSYEEQSKFLIHSDGFINVKTRELLGGNQSVWTMTDQLKAKQVNTTDDMSFIVGTLL</sequence>
<dbReference type="OrthoDB" id="1090916at2"/>
<reference evidence="2 3" key="1">
    <citation type="submission" date="2015-05" db="EMBL/GenBank/DDBJ databases">
        <title>Comparison of genome.</title>
        <authorList>
            <person name="Zheng Z."/>
            <person name="Sun M."/>
        </authorList>
    </citation>
    <scope>NUCLEOTIDE SEQUENCE [LARGE SCALE GENOMIC DNA]</scope>
    <source>
        <strain evidence="2 3">G25-74</strain>
    </source>
</reference>
<dbReference type="EMBL" id="LDJR01000010">
    <property type="protein sequence ID" value="OAK75653.1"/>
    <property type="molecule type" value="Genomic_DNA"/>
</dbReference>
<dbReference type="PATRIC" id="fig|217031.6.peg.329"/>
<dbReference type="Proteomes" id="UP000077881">
    <property type="component" value="Unassembled WGS sequence"/>
</dbReference>
<name>A0A178A6S6_9BACI</name>
<dbReference type="AlphaFoldDB" id="A0A178A6S6"/>
<dbReference type="Pfam" id="PF07228">
    <property type="entry name" value="SpoIIE"/>
    <property type="match status" value="1"/>
</dbReference>
<dbReference type="RefSeq" id="WP_064467525.1">
    <property type="nucleotide sequence ID" value="NZ_JAGGKH010000003.1"/>
</dbReference>